<sequence>MALVRACLFKIPSHRNRIPFVSHLSLSPPLALTLPQNHSFINALTLPQNHSFINALTLPQNHSFTISASLSTSHSHSHSHTTRFKPICLYHTQGKCTKMDDLIHLQKFNHDCSTELQLNIAQLNKIRSHNLDFFLVLDLEGKVEILEFPVLMVSAKTLQVEHIFHRFVRPSSMTEQRINEYIEGKYGKIGVDRVWHDTAIPFKKVIEEFEAWLMQQKLWIGGELNRAAFVTCGNWDLKTKVPQQCEVSRIKLPSYFMEWINLKDIYLNFYNRRAPGMVTMMKQLQIPLVGSHHLGIDDTKNITRVLQHMLVDGALVQITARRNPNVLIICTSIMTELCNMHQFRRKELVPRKHRSVLVRLMQRVNFWGSCIFVFFFPWEASVTS</sequence>
<dbReference type="Proteomes" id="UP001157006">
    <property type="component" value="Chromosome 4"/>
</dbReference>
<dbReference type="Pfam" id="PF00929">
    <property type="entry name" value="RNase_T"/>
    <property type="match status" value="1"/>
</dbReference>
<name>A0AAV1A8A7_VICFA</name>
<dbReference type="CDD" id="cd06133">
    <property type="entry name" value="ERI-1_3'hExo_like"/>
    <property type="match status" value="1"/>
</dbReference>
<dbReference type="SUPFAM" id="SSF53098">
    <property type="entry name" value="Ribonuclease H-like"/>
    <property type="match status" value="1"/>
</dbReference>
<dbReference type="GO" id="GO:0003676">
    <property type="term" value="F:nucleic acid binding"/>
    <property type="evidence" value="ECO:0007669"/>
    <property type="project" value="InterPro"/>
</dbReference>
<keyword evidence="6" id="KW-1185">Reference proteome</keyword>
<protein>
    <recommendedName>
        <fullName evidence="4">Exonuclease domain-containing protein</fullName>
    </recommendedName>
</protein>
<dbReference type="Gene3D" id="3.30.420.10">
    <property type="entry name" value="Ribonuclease H-like superfamily/Ribonuclease H"/>
    <property type="match status" value="1"/>
</dbReference>
<dbReference type="PANTHER" id="PTHR23044">
    <property type="entry name" value="3'-5' EXONUCLEASE ERI1-RELATED"/>
    <property type="match status" value="1"/>
</dbReference>
<keyword evidence="3" id="KW-0269">Exonuclease</keyword>
<evidence type="ECO:0000256" key="2">
    <source>
        <dbReference type="ARBA" id="ARBA00022801"/>
    </source>
</evidence>
<keyword evidence="2" id="KW-0378">Hydrolase</keyword>
<keyword evidence="1" id="KW-0540">Nuclease</keyword>
<accession>A0AAV1A8A7</accession>
<gene>
    <name evidence="5" type="ORF">VFH_IV015080</name>
</gene>
<dbReference type="InterPro" id="IPR013520">
    <property type="entry name" value="Ribonucl_H"/>
</dbReference>
<evidence type="ECO:0000256" key="1">
    <source>
        <dbReference type="ARBA" id="ARBA00022722"/>
    </source>
</evidence>
<evidence type="ECO:0000313" key="5">
    <source>
        <dbReference type="EMBL" id="CAI8606955.1"/>
    </source>
</evidence>
<dbReference type="InterPro" id="IPR012337">
    <property type="entry name" value="RNaseH-like_sf"/>
</dbReference>
<reference evidence="5 6" key="1">
    <citation type="submission" date="2023-01" db="EMBL/GenBank/DDBJ databases">
        <authorList>
            <person name="Kreplak J."/>
        </authorList>
    </citation>
    <scope>NUCLEOTIDE SEQUENCE [LARGE SCALE GENOMIC DNA]</scope>
</reference>
<dbReference type="GO" id="GO:0000175">
    <property type="term" value="F:3'-5'-RNA exonuclease activity"/>
    <property type="evidence" value="ECO:0007669"/>
    <property type="project" value="InterPro"/>
</dbReference>
<proteinExistence type="predicted"/>
<dbReference type="InterPro" id="IPR036397">
    <property type="entry name" value="RNaseH_sf"/>
</dbReference>
<evidence type="ECO:0000259" key="4">
    <source>
        <dbReference type="Pfam" id="PF00929"/>
    </source>
</evidence>
<dbReference type="PANTHER" id="PTHR23044:SF61">
    <property type="entry name" value="3'-5' EXORIBONUCLEASE 1-RELATED"/>
    <property type="match status" value="1"/>
</dbReference>
<organism evidence="5 6">
    <name type="scientific">Vicia faba</name>
    <name type="common">Broad bean</name>
    <name type="synonym">Faba vulgaris</name>
    <dbReference type="NCBI Taxonomy" id="3906"/>
    <lineage>
        <taxon>Eukaryota</taxon>
        <taxon>Viridiplantae</taxon>
        <taxon>Streptophyta</taxon>
        <taxon>Embryophyta</taxon>
        <taxon>Tracheophyta</taxon>
        <taxon>Spermatophyta</taxon>
        <taxon>Magnoliopsida</taxon>
        <taxon>eudicotyledons</taxon>
        <taxon>Gunneridae</taxon>
        <taxon>Pentapetalae</taxon>
        <taxon>rosids</taxon>
        <taxon>fabids</taxon>
        <taxon>Fabales</taxon>
        <taxon>Fabaceae</taxon>
        <taxon>Papilionoideae</taxon>
        <taxon>50 kb inversion clade</taxon>
        <taxon>NPAAA clade</taxon>
        <taxon>Hologalegina</taxon>
        <taxon>IRL clade</taxon>
        <taxon>Fabeae</taxon>
        <taxon>Vicia</taxon>
    </lineage>
</organism>
<dbReference type="InterPro" id="IPR051274">
    <property type="entry name" value="3-5_Exoribonuclease"/>
</dbReference>
<feature type="domain" description="Exonuclease" evidence="4">
    <location>
        <begin position="137"/>
        <end position="306"/>
    </location>
</feature>
<dbReference type="EMBL" id="OX451739">
    <property type="protein sequence ID" value="CAI8606955.1"/>
    <property type="molecule type" value="Genomic_DNA"/>
</dbReference>
<dbReference type="InterPro" id="IPR047201">
    <property type="entry name" value="ERI-1_3'hExo-like"/>
</dbReference>
<dbReference type="AlphaFoldDB" id="A0AAV1A8A7"/>
<evidence type="ECO:0000313" key="6">
    <source>
        <dbReference type="Proteomes" id="UP001157006"/>
    </source>
</evidence>
<evidence type="ECO:0000256" key="3">
    <source>
        <dbReference type="ARBA" id="ARBA00022839"/>
    </source>
</evidence>